<comment type="caution">
    <text evidence="3">The sequence shown here is derived from an EMBL/GenBank/DDBJ whole genome shotgun (WGS) entry which is preliminary data.</text>
</comment>
<feature type="signal peptide" evidence="2">
    <location>
        <begin position="1"/>
        <end position="22"/>
    </location>
</feature>
<organism evidence="3 4">
    <name type="scientific">Brachionus calyciflorus</name>
    <dbReference type="NCBI Taxonomy" id="104777"/>
    <lineage>
        <taxon>Eukaryota</taxon>
        <taxon>Metazoa</taxon>
        <taxon>Spiralia</taxon>
        <taxon>Gnathifera</taxon>
        <taxon>Rotifera</taxon>
        <taxon>Eurotatoria</taxon>
        <taxon>Monogononta</taxon>
        <taxon>Pseudotrocha</taxon>
        <taxon>Ploima</taxon>
        <taxon>Brachionidae</taxon>
        <taxon>Brachionus</taxon>
    </lineage>
</organism>
<feature type="chain" id="PRO_5032898077" evidence="2">
    <location>
        <begin position="23"/>
        <end position="97"/>
    </location>
</feature>
<evidence type="ECO:0000313" key="3">
    <source>
        <dbReference type="EMBL" id="CAF0983276.1"/>
    </source>
</evidence>
<gene>
    <name evidence="3" type="ORF">OXX778_LOCUS15534</name>
</gene>
<evidence type="ECO:0000256" key="2">
    <source>
        <dbReference type="SAM" id="SignalP"/>
    </source>
</evidence>
<keyword evidence="4" id="KW-1185">Reference proteome</keyword>
<proteinExistence type="predicted"/>
<protein>
    <submittedName>
        <fullName evidence="3">Uncharacterized protein</fullName>
    </submittedName>
</protein>
<keyword evidence="2" id="KW-0732">Signal</keyword>
<evidence type="ECO:0000256" key="1">
    <source>
        <dbReference type="SAM" id="MobiDB-lite"/>
    </source>
</evidence>
<reference evidence="3" key="1">
    <citation type="submission" date="2021-02" db="EMBL/GenBank/DDBJ databases">
        <authorList>
            <person name="Nowell W R."/>
        </authorList>
    </citation>
    <scope>NUCLEOTIDE SEQUENCE</scope>
    <source>
        <strain evidence="3">Ploen Becks lab</strain>
    </source>
</reference>
<evidence type="ECO:0000313" key="4">
    <source>
        <dbReference type="Proteomes" id="UP000663879"/>
    </source>
</evidence>
<dbReference type="Proteomes" id="UP000663879">
    <property type="component" value="Unassembled WGS sequence"/>
</dbReference>
<name>A0A814FME4_9BILA</name>
<dbReference type="EMBL" id="CAJNOC010003452">
    <property type="protein sequence ID" value="CAF0983276.1"/>
    <property type="molecule type" value="Genomic_DNA"/>
</dbReference>
<accession>A0A814FME4</accession>
<sequence>MKIFSLGIILLVLAVFCSLTVARDDSLKNENRKTSNVMVAGSKNPTKPTPVSKGPQKTEKTEKPKTKKTEKPKTEKTEKPKTKKTEKPKTEKPKIIF</sequence>
<feature type="region of interest" description="Disordered" evidence="1">
    <location>
        <begin position="24"/>
        <end position="97"/>
    </location>
</feature>
<feature type="compositionally biased region" description="Basic and acidic residues" evidence="1">
    <location>
        <begin position="56"/>
        <end position="97"/>
    </location>
</feature>
<feature type="compositionally biased region" description="Basic and acidic residues" evidence="1">
    <location>
        <begin position="24"/>
        <end position="33"/>
    </location>
</feature>
<dbReference type="AlphaFoldDB" id="A0A814FME4"/>